<dbReference type="PANTHER" id="PTHR43595">
    <property type="entry name" value="37S RIBOSOMAL PROTEIN S26, MITOCHONDRIAL"/>
    <property type="match status" value="1"/>
</dbReference>
<organism evidence="3 4">
    <name type="scientific">Extremus antarcticus</name>
    <dbReference type="NCBI Taxonomy" id="702011"/>
    <lineage>
        <taxon>Eukaryota</taxon>
        <taxon>Fungi</taxon>
        <taxon>Dikarya</taxon>
        <taxon>Ascomycota</taxon>
        <taxon>Pezizomycotina</taxon>
        <taxon>Dothideomycetes</taxon>
        <taxon>Dothideomycetidae</taxon>
        <taxon>Mycosphaerellales</taxon>
        <taxon>Extremaceae</taxon>
        <taxon>Extremus</taxon>
    </lineage>
</organism>
<dbReference type="Gene3D" id="3.55.40.20">
    <property type="entry name" value="Iron/manganese superoxide dismutase, C-terminal domain"/>
    <property type="match status" value="1"/>
</dbReference>
<evidence type="ECO:0000259" key="2">
    <source>
        <dbReference type="Pfam" id="PF02777"/>
    </source>
</evidence>
<dbReference type="GO" id="GO:0004784">
    <property type="term" value="F:superoxide dismutase activity"/>
    <property type="evidence" value="ECO:0007669"/>
    <property type="project" value="InterPro"/>
</dbReference>
<dbReference type="GO" id="GO:0005737">
    <property type="term" value="C:cytoplasm"/>
    <property type="evidence" value="ECO:0007669"/>
    <property type="project" value="TreeGrafter"/>
</dbReference>
<dbReference type="PANTHER" id="PTHR43595:SF2">
    <property type="entry name" value="SMALL RIBOSOMAL SUBUNIT PROTEIN MS42"/>
    <property type="match status" value="1"/>
</dbReference>
<accession>A0AAJ0DG04</accession>
<evidence type="ECO:0000256" key="1">
    <source>
        <dbReference type="ARBA" id="ARBA00037226"/>
    </source>
</evidence>
<dbReference type="SUPFAM" id="SSF46609">
    <property type="entry name" value="Fe,Mn superoxide dismutase (SOD), N-terminal domain"/>
    <property type="match status" value="1"/>
</dbReference>
<dbReference type="Pfam" id="PF02777">
    <property type="entry name" value="Sod_Fe_C"/>
    <property type="match status" value="2"/>
</dbReference>
<protein>
    <recommendedName>
        <fullName evidence="2">Manganese/iron superoxide dismutase C-terminal domain-containing protein</fullName>
    </recommendedName>
</protein>
<proteinExistence type="predicted"/>
<keyword evidence="4" id="KW-1185">Reference proteome</keyword>
<dbReference type="SUPFAM" id="SSF54719">
    <property type="entry name" value="Fe,Mn superoxide dismutase (SOD), C-terminal domain"/>
    <property type="match status" value="1"/>
</dbReference>
<feature type="domain" description="Manganese/iron superoxide dismutase C-terminal" evidence="2">
    <location>
        <begin position="157"/>
        <end position="197"/>
    </location>
</feature>
<dbReference type="InterPro" id="IPR019832">
    <property type="entry name" value="Mn/Fe_SOD_C"/>
</dbReference>
<dbReference type="EMBL" id="JAWDJX010000017">
    <property type="protein sequence ID" value="KAK3053116.1"/>
    <property type="molecule type" value="Genomic_DNA"/>
</dbReference>
<dbReference type="GO" id="GO:0046872">
    <property type="term" value="F:metal ion binding"/>
    <property type="evidence" value="ECO:0007669"/>
    <property type="project" value="InterPro"/>
</dbReference>
<evidence type="ECO:0000313" key="4">
    <source>
        <dbReference type="Proteomes" id="UP001271007"/>
    </source>
</evidence>
<comment type="caution">
    <text evidence="3">The sequence shown here is derived from an EMBL/GenBank/DDBJ whole genome shotgun (WGS) entry which is preliminary data.</text>
</comment>
<reference evidence="3" key="1">
    <citation type="submission" date="2023-04" db="EMBL/GenBank/DDBJ databases">
        <title>Black Yeasts Isolated from many extreme environments.</title>
        <authorList>
            <person name="Coleine C."/>
            <person name="Stajich J.E."/>
            <person name="Selbmann L."/>
        </authorList>
    </citation>
    <scope>NUCLEOTIDE SEQUENCE</scope>
    <source>
        <strain evidence="3">CCFEE 5312</strain>
    </source>
</reference>
<comment type="function">
    <text evidence="1">Component of the mitochondrial ribosome (mitoribosome), a dedicated translation machinery responsible for the synthesis of mitochondrial genome-encoded proteins, including at least some of the essential transmembrane subunits of the mitochondrial respiratory chain. The mitoribosomes are attached to the mitochondrial inner membrane and translation products are cotranslationally integrated into the membrane.</text>
</comment>
<gene>
    <name evidence="3" type="ORF">LTR09_005742</name>
</gene>
<name>A0AAJ0DG04_9PEZI</name>
<dbReference type="AlphaFoldDB" id="A0AAJ0DG04"/>
<dbReference type="Proteomes" id="UP001271007">
    <property type="component" value="Unassembled WGS sequence"/>
</dbReference>
<sequence length="342" mass="38216">MITRRLARPLGAISSSNWVCPSCVRRLSSAQAYHTAPPKRASLLQQRFTGVQRRKLHNVPDLAQYDDSFKRNGVPGLWSPIGFQIAWTQYQHMVVRKLNELTSGEPYENAQPKDLAIQFARDPSAASLFNHASAAHNNHQFLKGLSTSPMQLDTIPRMQKTLENTFGSIDTLRTTFIDTAASMFGPGYVWLVWVRDLSPTTVSRGDWRILTTYLAGTPYPEAGFRHQGIDTNVSNAQKYNDYLASEPTNHVGAFGPSSKTGKETASIPPGGKSLMPVLCVSTWEHSYIYDFGLPGRMDFLQSWWDIIDWKIVEQLTPEEVWTEFDVGLGSLGARQYGSGARS</sequence>
<dbReference type="InterPro" id="IPR036324">
    <property type="entry name" value="Mn/Fe_SOD_N_sf"/>
</dbReference>
<dbReference type="InterPro" id="IPR036314">
    <property type="entry name" value="SOD_C_sf"/>
</dbReference>
<evidence type="ECO:0000313" key="3">
    <source>
        <dbReference type="EMBL" id="KAK3053116.1"/>
    </source>
</evidence>
<feature type="domain" description="Manganese/iron superoxide dismutase C-terminal" evidence="2">
    <location>
        <begin position="273"/>
        <end position="314"/>
    </location>
</feature>